<dbReference type="EMBL" id="LDRT01000065">
    <property type="protein sequence ID" value="KTR94094.1"/>
    <property type="molecule type" value="Genomic_DNA"/>
</dbReference>
<dbReference type="AlphaFoldDB" id="A0A147EWK5"/>
<name>A0A147EWK5_MICTE</name>
<reference evidence="1 2" key="1">
    <citation type="journal article" date="2016" name="Front. Microbiol.">
        <title>Genomic Resource of Rice Seed Associated Bacteria.</title>
        <authorList>
            <person name="Midha S."/>
            <person name="Bansal K."/>
            <person name="Sharma S."/>
            <person name="Kumar N."/>
            <person name="Patil P.P."/>
            <person name="Chaudhry V."/>
            <person name="Patil P.B."/>
        </authorList>
    </citation>
    <scope>NUCLEOTIDE SEQUENCE [LARGE SCALE GENOMIC DNA]</scope>
    <source>
        <strain evidence="1 2">NS220</strain>
    </source>
</reference>
<dbReference type="OrthoDB" id="477186at2"/>
<sequence length="347" mass="38931">MRRIYVRGTGQEDNIGDVILRRAFFDELSRAGELHILLGEASADFLSALDLRDSDVVYRDVDDWRRSAYRSVLRRDTWWVDKPGELLLEEDIYKGQRRLVPLILAVRARGGRALRLGIGQRKPNPAVIERFRRLYRLSSMVAWRDVDSREHFGLGEVMPDWGFLPGADSGSESRRRLVVSYRGDREPLSAETITAIREFASQESLTVTVITQVARDSARSKELHAQLGGDLVDWEVVAGHRAQEDRLRDIYLETAVALSDRLHVLIVAAAEGAVPVNLIAEPDTKVGRHFDAIGYHGMTVASADRTSEEILRDLATQAARTDEVIARVSAARARIRDVARRALAIAS</sequence>
<evidence type="ECO:0008006" key="3">
    <source>
        <dbReference type="Google" id="ProtNLM"/>
    </source>
</evidence>
<dbReference type="Proteomes" id="UP000075025">
    <property type="component" value="Unassembled WGS sequence"/>
</dbReference>
<organism evidence="1 2">
    <name type="scientific">Microbacterium testaceum</name>
    <name type="common">Aureobacterium testaceum</name>
    <name type="synonym">Brevibacterium testaceum</name>
    <dbReference type="NCBI Taxonomy" id="2033"/>
    <lineage>
        <taxon>Bacteria</taxon>
        <taxon>Bacillati</taxon>
        <taxon>Actinomycetota</taxon>
        <taxon>Actinomycetes</taxon>
        <taxon>Micrococcales</taxon>
        <taxon>Microbacteriaceae</taxon>
        <taxon>Microbacterium</taxon>
    </lineage>
</organism>
<protein>
    <recommendedName>
        <fullName evidence="3">Polysaccharide pyruvyl transferase domain-containing protein</fullName>
    </recommendedName>
</protein>
<comment type="caution">
    <text evidence="1">The sequence shown here is derived from an EMBL/GenBank/DDBJ whole genome shotgun (WGS) entry which is preliminary data.</text>
</comment>
<accession>A0A147EWK5</accession>
<evidence type="ECO:0000313" key="1">
    <source>
        <dbReference type="EMBL" id="KTR94094.1"/>
    </source>
</evidence>
<dbReference type="PATRIC" id="fig|2033.6.peg.3220"/>
<gene>
    <name evidence="1" type="ORF">NS220_10405</name>
</gene>
<proteinExistence type="predicted"/>
<evidence type="ECO:0000313" key="2">
    <source>
        <dbReference type="Proteomes" id="UP000075025"/>
    </source>
</evidence>
<dbReference type="RefSeq" id="WP_058623980.1">
    <property type="nucleotide sequence ID" value="NZ_LDRT01000065.1"/>
</dbReference>